<protein>
    <submittedName>
        <fullName evidence="1">Gamma-glutamyl-gamma-aminobutyrate hydrolase family protein</fullName>
    </submittedName>
</protein>
<name>A0ABY4MV80_9MICO</name>
<proteinExistence type="predicted"/>
<dbReference type="InterPro" id="IPR044668">
    <property type="entry name" value="PuuD-like"/>
</dbReference>
<dbReference type="GO" id="GO:0016787">
    <property type="term" value="F:hydrolase activity"/>
    <property type="evidence" value="ECO:0007669"/>
    <property type="project" value="UniProtKB-KW"/>
</dbReference>
<accession>A0ABY4MV80</accession>
<dbReference type="PANTHER" id="PTHR43235:SF1">
    <property type="entry name" value="GLUTAMINE AMIDOTRANSFERASE PB2B2.05-RELATED"/>
    <property type="match status" value="1"/>
</dbReference>
<dbReference type="InterPro" id="IPR011697">
    <property type="entry name" value="Peptidase_C26"/>
</dbReference>
<dbReference type="SUPFAM" id="SSF52317">
    <property type="entry name" value="Class I glutamine amidotransferase-like"/>
    <property type="match status" value="1"/>
</dbReference>
<dbReference type="Gene3D" id="3.40.50.880">
    <property type="match status" value="1"/>
</dbReference>
<dbReference type="EMBL" id="CP097160">
    <property type="protein sequence ID" value="UQN14327.1"/>
    <property type="molecule type" value="Genomic_DNA"/>
</dbReference>
<keyword evidence="1" id="KW-0378">Hydrolase</keyword>
<dbReference type="PANTHER" id="PTHR43235">
    <property type="entry name" value="GLUTAMINE AMIDOTRANSFERASE PB2B2.05-RELATED"/>
    <property type="match status" value="1"/>
</dbReference>
<dbReference type="InterPro" id="IPR029062">
    <property type="entry name" value="Class_I_gatase-like"/>
</dbReference>
<evidence type="ECO:0000313" key="1">
    <source>
        <dbReference type="EMBL" id="UQN14327.1"/>
    </source>
</evidence>
<organism evidence="1">
    <name type="scientific">Gulosibacter sediminis</name>
    <dbReference type="NCBI Taxonomy" id="1729695"/>
    <lineage>
        <taxon>Bacteria</taxon>
        <taxon>Bacillati</taxon>
        <taxon>Actinomycetota</taxon>
        <taxon>Actinomycetes</taxon>
        <taxon>Micrococcales</taxon>
        <taxon>Microbacteriaceae</taxon>
        <taxon>Gulosibacter</taxon>
    </lineage>
</organism>
<sequence length="261" mass="28169">MTPLTWDEAVTTSAHPEADVEIAVVVQLNTPGQSSFSRGLNRDLIQVAVAALHDAGARASLHDVADETPPDSEAIRGADGILVLGGGDVDATLYGHTDPVPNEYGKDRRADDRELELIRTGIADDAIMLHLCRGSQLLNVACGGSLVPDLDPFELHKGAPGDPLFVDEVVELVEGSRLRELYGSSSLTVRNGHHQAVDRVGAGLRVAARARDGITEATERVENTWIVGVQWHPEELAANRDDRRVLFGEFVRQVRARVGAR</sequence>
<reference evidence="1" key="1">
    <citation type="submission" date="2022-05" db="EMBL/GenBank/DDBJ databases">
        <title>Complete genome sequence of toluene-degrading Gulosibacter sediminis strain ACHW.36C.</title>
        <authorList>
            <person name="Wai A.C."/>
            <person name="Lai G.K."/>
            <person name="Griffin S.D."/>
            <person name="Leung F.C."/>
        </authorList>
    </citation>
    <scope>NUCLEOTIDE SEQUENCE [LARGE SCALE GENOMIC DNA]</scope>
    <source>
        <strain evidence="1">ACHW.36C</strain>
    </source>
</reference>
<gene>
    <name evidence="1" type="ORF">M3M28_09735</name>
</gene>
<dbReference type="PROSITE" id="PS51273">
    <property type="entry name" value="GATASE_TYPE_1"/>
    <property type="match status" value="1"/>
</dbReference>
<dbReference type="Pfam" id="PF07722">
    <property type="entry name" value="Peptidase_C26"/>
    <property type="match status" value="1"/>
</dbReference>